<evidence type="ECO:0000313" key="1">
    <source>
        <dbReference type="EMBL" id="HIU55166.1"/>
    </source>
</evidence>
<comment type="caution">
    <text evidence="1">The sequence shown here is derived from an EMBL/GenBank/DDBJ whole genome shotgun (WGS) entry which is preliminary data.</text>
</comment>
<reference evidence="1" key="1">
    <citation type="submission" date="2020-10" db="EMBL/GenBank/DDBJ databases">
        <authorList>
            <person name="Gilroy R."/>
        </authorList>
    </citation>
    <scope>NUCLEOTIDE SEQUENCE</scope>
    <source>
        <strain evidence="1">CHK158-818</strain>
    </source>
</reference>
<gene>
    <name evidence="1" type="ORF">IAB03_05070</name>
</gene>
<evidence type="ECO:0000313" key="2">
    <source>
        <dbReference type="Proteomes" id="UP000824112"/>
    </source>
</evidence>
<dbReference type="Proteomes" id="UP000824112">
    <property type="component" value="Unassembled WGS sequence"/>
</dbReference>
<organism evidence="1 2">
    <name type="scientific">Candidatus Gallibacteroides avistercoris</name>
    <dbReference type="NCBI Taxonomy" id="2840833"/>
    <lineage>
        <taxon>Bacteria</taxon>
        <taxon>Pseudomonadati</taxon>
        <taxon>Bacteroidota</taxon>
        <taxon>Bacteroidia</taxon>
        <taxon>Bacteroidales</taxon>
        <taxon>Bacteroidaceae</taxon>
        <taxon>Bacteroidaceae incertae sedis</taxon>
        <taxon>Candidatus Gallibacteroides</taxon>
    </lineage>
</organism>
<reference evidence="1" key="2">
    <citation type="journal article" date="2021" name="PeerJ">
        <title>Extensive microbial diversity within the chicken gut microbiome revealed by metagenomics and culture.</title>
        <authorList>
            <person name="Gilroy R."/>
            <person name="Ravi A."/>
            <person name="Getino M."/>
            <person name="Pursley I."/>
            <person name="Horton D.L."/>
            <person name="Alikhan N.F."/>
            <person name="Baker D."/>
            <person name="Gharbi K."/>
            <person name="Hall N."/>
            <person name="Watson M."/>
            <person name="Adriaenssens E.M."/>
            <person name="Foster-Nyarko E."/>
            <person name="Jarju S."/>
            <person name="Secka A."/>
            <person name="Antonio M."/>
            <person name="Oren A."/>
            <person name="Chaudhuri R.R."/>
            <person name="La Ragione R."/>
            <person name="Hildebrand F."/>
            <person name="Pallen M.J."/>
        </authorList>
    </citation>
    <scope>NUCLEOTIDE SEQUENCE</scope>
    <source>
        <strain evidence="1">CHK158-818</strain>
    </source>
</reference>
<dbReference type="AlphaFoldDB" id="A0A9D1M7L5"/>
<dbReference type="EMBL" id="DVNA01000117">
    <property type="protein sequence ID" value="HIU55166.1"/>
    <property type="molecule type" value="Genomic_DNA"/>
</dbReference>
<proteinExistence type="predicted"/>
<accession>A0A9D1M7L5</accession>
<sequence length="188" mass="22327">MKGVVIYIKVHPALRDFVLFTNNGSDLLIPKRNDLIWMAIKQQLVTKAESCTIKDTDSLIRIRMFDTHKHLYMQYPKKRGERSGVSGRSEDMHLVWVDTCHRCYLSERGNNVISRMLSKQFKHHFLTFMFTYLTANPKIEQKKVMLLYCEKFNISDSKITEEMLMKSWNRSQEKILWQKGILYTPIIF</sequence>
<protein>
    <submittedName>
        <fullName evidence="1">Uncharacterized protein</fullName>
    </submittedName>
</protein>
<name>A0A9D1M7L5_9BACT</name>